<reference evidence="1" key="1">
    <citation type="submission" date="2023-03" db="EMBL/GenBank/DDBJ databases">
        <authorList>
            <person name="Steffen K."/>
            <person name="Cardenas P."/>
        </authorList>
    </citation>
    <scope>NUCLEOTIDE SEQUENCE</scope>
</reference>
<feature type="non-terminal residue" evidence="1">
    <location>
        <position position="1"/>
    </location>
</feature>
<accession>A0AA35WLY6</accession>
<dbReference type="AlphaFoldDB" id="A0AA35WLY6"/>
<organism evidence="1 2">
    <name type="scientific">Geodia barretti</name>
    <name type="common">Barrett's horny sponge</name>
    <dbReference type="NCBI Taxonomy" id="519541"/>
    <lineage>
        <taxon>Eukaryota</taxon>
        <taxon>Metazoa</taxon>
        <taxon>Porifera</taxon>
        <taxon>Demospongiae</taxon>
        <taxon>Heteroscleromorpha</taxon>
        <taxon>Tetractinellida</taxon>
        <taxon>Astrophorina</taxon>
        <taxon>Geodiidae</taxon>
        <taxon>Geodia</taxon>
    </lineage>
</organism>
<comment type="caution">
    <text evidence="1">The sequence shown here is derived from an EMBL/GenBank/DDBJ whole genome shotgun (WGS) entry which is preliminary data.</text>
</comment>
<name>A0AA35WLY6_GEOBA</name>
<evidence type="ECO:0000313" key="2">
    <source>
        <dbReference type="Proteomes" id="UP001174909"/>
    </source>
</evidence>
<dbReference type="Proteomes" id="UP001174909">
    <property type="component" value="Unassembled WGS sequence"/>
</dbReference>
<proteinExistence type="predicted"/>
<gene>
    <name evidence="1" type="ORF">GBAR_LOCUS11627</name>
</gene>
<sequence length="96" mass="10956">NTFLLQIIIDFEELQQRLRDGTSEFCCFDNHNVLVENAVFQNSQDAVTVAGRLFDEGKFRVFLVNSFSSSARKIICEVHYKLFGLLTLTMTCRKGG</sequence>
<evidence type="ECO:0000313" key="1">
    <source>
        <dbReference type="EMBL" id="CAI8019330.1"/>
    </source>
</evidence>
<dbReference type="EMBL" id="CASHTH010001744">
    <property type="protein sequence ID" value="CAI8019330.1"/>
    <property type="molecule type" value="Genomic_DNA"/>
</dbReference>
<feature type="non-terminal residue" evidence="1">
    <location>
        <position position="96"/>
    </location>
</feature>
<protein>
    <submittedName>
        <fullName evidence="1">Uncharacterized protein</fullName>
    </submittedName>
</protein>
<keyword evidence="2" id="KW-1185">Reference proteome</keyword>